<keyword evidence="5" id="KW-1185">Reference proteome</keyword>
<evidence type="ECO:0000259" key="3">
    <source>
        <dbReference type="PROSITE" id="PS51352"/>
    </source>
</evidence>
<dbReference type="OrthoDB" id="9809733at2"/>
<dbReference type="Pfam" id="PF08534">
    <property type="entry name" value="Redoxin"/>
    <property type="match status" value="1"/>
</dbReference>
<comment type="subcellular location">
    <subcellularLocation>
        <location evidence="1">Cell envelope</location>
    </subcellularLocation>
</comment>
<dbReference type="PANTHER" id="PTHR42852">
    <property type="entry name" value="THIOL:DISULFIDE INTERCHANGE PROTEIN DSBE"/>
    <property type="match status" value="1"/>
</dbReference>
<dbReference type="GO" id="GO:0030313">
    <property type="term" value="C:cell envelope"/>
    <property type="evidence" value="ECO:0007669"/>
    <property type="project" value="UniProtKB-SubCell"/>
</dbReference>
<dbReference type="InterPro" id="IPR017937">
    <property type="entry name" value="Thioredoxin_CS"/>
</dbReference>
<dbReference type="PROSITE" id="PS00194">
    <property type="entry name" value="THIOREDOXIN_1"/>
    <property type="match status" value="1"/>
</dbReference>
<dbReference type="GO" id="GO:0016491">
    <property type="term" value="F:oxidoreductase activity"/>
    <property type="evidence" value="ECO:0007669"/>
    <property type="project" value="InterPro"/>
</dbReference>
<sequence>MNKTKLSTVIVVMVLVAAGFFFSRSGAGDFAGTALAGEVSLTLPGEQKTVDPDMSPPDFFIIGENKGETTLSELKGKPVFINFWNTWCPPCRAEMPELDKLYREYGNDAEFIFINITSQEESLADVTTFLSDNGYSIPVYLDRRGEVAGAYGIRGIPTTVVLDAQGEVVYAAAGQISYDKAKSLIK</sequence>
<proteinExistence type="predicted"/>
<evidence type="ECO:0000256" key="1">
    <source>
        <dbReference type="ARBA" id="ARBA00004196"/>
    </source>
</evidence>
<dbReference type="PROSITE" id="PS51352">
    <property type="entry name" value="THIOREDOXIN_2"/>
    <property type="match status" value="1"/>
</dbReference>
<protein>
    <submittedName>
        <fullName evidence="4">Thiol-disulfide isomerase or thioredoxin</fullName>
    </submittedName>
</protein>
<dbReference type="Proteomes" id="UP000199584">
    <property type="component" value="Unassembled WGS sequence"/>
</dbReference>
<dbReference type="RefSeq" id="WP_092485928.1">
    <property type="nucleotide sequence ID" value="NZ_FOYM01000027.1"/>
</dbReference>
<accession>A0A1I6E6C2</accession>
<dbReference type="InterPro" id="IPR013740">
    <property type="entry name" value="Redoxin"/>
</dbReference>
<dbReference type="PANTHER" id="PTHR42852:SF17">
    <property type="entry name" value="THIOREDOXIN-LIKE PROTEIN HI_1115"/>
    <property type="match status" value="1"/>
</dbReference>
<evidence type="ECO:0000313" key="5">
    <source>
        <dbReference type="Proteomes" id="UP000199584"/>
    </source>
</evidence>
<dbReference type="InterPro" id="IPR050553">
    <property type="entry name" value="Thioredoxin_ResA/DsbE_sf"/>
</dbReference>
<dbReference type="AlphaFoldDB" id="A0A1I6E6C2"/>
<gene>
    <name evidence="4" type="ORF">SAMN05660706_12731</name>
</gene>
<dbReference type="InterPro" id="IPR036249">
    <property type="entry name" value="Thioredoxin-like_sf"/>
</dbReference>
<dbReference type="GO" id="GO:0016853">
    <property type="term" value="F:isomerase activity"/>
    <property type="evidence" value="ECO:0007669"/>
    <property type="project" value="UniProtKB-KW"/>
</dbReference>
<organism evidence="4 5">
    <name type="scientific">Desulfoscipio geothermicus DSM 3669</name>
    <dbReference type="NCBI Taxonomy" id="1121426"/>
    <lineage>
        <taxon>Bacteria</taxon>
        <taxon>Bacillati</taxon>
        <taxon>Bacillota</taxon>
        <taxon>Clostridia</taxon>
        <taxon>Eubacteriales</taxon>
        <taxon>Desulfallaceae</taxon>
        <taxon>Desulfoscipio</taxon>
    </lineage>
</organism>
<dbReference type="InterPro" id="IPR013766">
    <property type="entry name" value="Thioredoxin_domain"/>
</dbReference>
<keyword evidence="2" id="KW-0201">Cytochrome c-type biogenesis</keyword>
<keyword evidence="4" id="KW-0413">Isomerase</keyword>
<dbReference type="Gene3D" id="3.40.30.10">
    <property type="entry name" value="Glutaredoxin"/>
    <property type="match status" value="1"/>
</dbReference>
<dbReference type="GO" id="GO:0017004">
    <property type="term" value="P:cytochrome complex assembly"/>
    <property type="evidence" value="ECO:0007669"/>
    <property type="project" value="UniProtKB-KW"/>
</dbReference>
<dbReference type="SUPFAM" id="SSF52833">
    <property type="entry name" value="Thioredoxin-like"/>
    <property type="match status" value="1"/>
</dbReference>
<dbReference type="EMBL" id="FOYM01000027">
    <property type="protein sequence ID" value="SFR13304.1"/>
    <property type="molecule type" value="Genomic_DNA"/>
</dbReference>
<reference evidence="5" key="1">
    <citation type="submission" date="2016-10" db="EMBL/GenBank/DDBJ databases">
        <authorList>
            <person name="Varghese N."/>
            <person name="Submissions S."/>
        </authorList>
    </citation>
    <scope>NUCLEOTIDE SEQUENCE [LARGE SCALE GENOMIC DNA]</scope>
    <source>
        <strain evidence="5">DSM 3669</strain>
    </source>
</reference>
<evidence type="ECO:0000313" key="4">
    <source>
        <dbReference type="EMBL" id="SFR13304.1"/>
    </source>
</evidence>
<dbReference type="CDD" id="cd02966">
    <property type="entry name" value="TlpA_like_family"/>
    <property type="match status" value="1"/>
</dbReference>
<evidence type="ECO:0000256" key="2">
    <source>
        <dbReference type="ARBA" id="ARBA00022748"/>
    </source>
</evidence>
<dbReference type="STRING" id="39060.SAMN05660706_12731"/>
<feature type="domain" description="Thioredoxin" evidence="3">
    <location>
        <begin position="45"/>
        <end position="186"/>
    </location>
</feature>
<name>A0A1I6E6C2_9FIRM</name>